<accession>A0A433V0J2</accession>
<dbReference type="Proteomes" id="UP000276103">
    <property type="component" value="Unassembled WGS sequence"/>
</dbReference>
<dbReference type="InterPro" id="IPR025148">
    <property type="entry name" value="AtzG-like"/>
</dbReference>
<gene>
    <name evidence="1" type="ORF">DSM107003_02130</name>
</gene>
<comment type="caution">
    <text evidence="1">The sequence shown here is derived from an EMBL/GenBank/DDBJ whole genome shotgun (WGS) entry which is preliminary data.</text>
</comment>
<evidence type="ECO:0000313" key="2">
    <source>
        <dbReference type="Proteomes" id="UP000276103"/>
    </source>
</evidence>
<evidence type="ECO:0008006" key="3">
    <source>
        <dbReference type="Google" id="ProtNLM"/>
    </source>
</evidence>
<reference evidence="1 2" key="1">
    <citation type="journal article" date="2019" name="Genome Biol. Evol.">
        <title>Day and night: Metabolic profiles and evolutionary relationships of six axenic non-marine cyanobacteria.</title>
        <authorList>
            <person name="Will S.E."/>
            <person name="Henke P."/>
            <person name="Boedeker C."/>
            <person name="Huang S."/>
            <person name="Brinkmann H."/>
            <person name="Rohde M."/>
            <person name="Jarek M."/>
            <person name="Friedl T."/>
            <person name="Seufert S."/>
            <person name="Schumacher M."/>
            <person name="Overmann J."/>
            <person name="Neumann-Schaal M."/>
            <person name="Petersen J."/>
        </authorList>
    </citation>
    <scope>NUCLEOTIDE SEQUENCE [LARGE SCALE GENOMIC DNA]</scope>
    <source>
        <strain evidence="1 2">SAG 1403-4b</strain>
    </source>
</reference>
<dbReference type="Pfam" id="PF13318">
    <property type="entry name" value="AtzG-like"/>
    <property type="match status" value="1"/>
</dbReference>
<name>A0A433V0J2_ANAVA</name>
<protein>
    <recommendedName>
        <fullName evidence="3">DUF4089 domain-containing protein</fullName>
    </recommendedName>
</protein>
<evidence type="ECO:0000313" key="1">
    <source>
        <dbReference type="EMBL" id="RUS99629.1"/>
    </source>
</evidence>
<dbReference type="AlphaFoldDB" id="A0A433V0J2"/>
<dbReference type="EMBL" id="RSCM01000001">
    <property type="protein sequence ID" value="RUS99629.1"/>
    <property type="molecule type" value="Genomic_DNA"/>
</dbReference>
<keyword evidence="2" id="KW-1185">Reference proteome</keyword>
<sequence length="77" mass="8846">MHIIDILVGNAHPTKMENQNFNVQEYVKQMSILLNLEIKDEYQDGVIANFDKIKDIAEIVNNFTLPESIEIAPTFEP</sequence>
<proteinExistence type="predicted"/>
<organism evidence="1 2">
    <name type="scientific">Trichormus variabilis SAG 1403-4b</name>
    <dbReference type="NCBI Taxonomy" id="447716"/>
    <lineage>
        <taxon>Bacteria</taxon>
        <taxon>Bacillati</taxon>
        <taxon>Cyanobacteriota</taxon>
        <taxon>Cyanophyceae</taxon>
        <taxon>Nostocales</taxon>
        <taxon>Nostocaceae</taxon>
        <taxon>Trichormus</taxon>
    </lineage>
</organism>